<dbReference type="EMBL" id="LYDR01000058">
    <property type="protein sequence ID" value="ODA33142.1"/>
    <property type="molecule type" value="Genomic_DNA"/>
</dbReference>
<proteinExistence type="predicted"/>
<gene>
    <name evidence="1" type="ORF">A6X21_05090</name>
</gene>
<protein>
    <submittedName>
        <fullName evidence="1">Uncharacterized protein</fullName>
    </submittedName>
</protein>
<dbReference type="STRING" id="1841610.A6X21_05090"/>
<accession>A0A1C3EIS2</accession>
<comment type="caution">
    <text evidence="1">The sequence shown here is derived from an EMBL/GenBank/DDBJ whole genome shotgun (WGS) entry which is preliminary data.</text>
</comment>
<dbReference type="Proteomes" id="UP000094828">
    <property type="component" value="Unassembled WGS sequence"/>
</dbReference>
<organism evidence="1 2">
    <name type="scientific">Planctopirus hydrillae</name>
    <dbReference type="NCBI Taxonomy" id="1841610"/>
    <lineage>
        <taxon>Bacteria</taxon>
        <taxon>Pseudomonadati</taxon>
        <taxon>Planctomycetota</taxon>
        <taxon>Planctomycetia</taxon>
        <taxon>Planctomycetales</taxon>
        <taxon>Planctomycetaceae</taxon>
        <taxon>Planctopirus</taxon>
    </lineage>
</organism>
<dbReference type="AlphaFoldDB" id="A0A1C3EIS2"/>
<keyword evidence="2" id="KW-1185">Reference proteome</keyword>
<evidence type="ECO:0000313" key="2">
    <source>
        <dbReference type="Proteomes" id="UP000094828"/>
    </source>
</evidence>
<name>A0A1C3EIS2_9PLAN</name>
<evidence type="ECO:0000313" key="1">
    <source>
        <dbReference type="EMBL" id="ODA33142.1"/>
    </source>
</evidence>
<sequence length="500" mass="56286">MNSSRHRPWSEIVKAAFTLPLAQYLVGEGVKITPRQPHGREFSLGCPQFDIARSWDNYASQGVLLSAVASRSILLPTRTNEVEVRDDGNGGVELSFLLSYETKLLLDQVSALDRVPEITIYLDPDRSRSSPEPSANSLEAFDALLAGVFPEPISLATQTLYPRRGLPARDGDGRPSESESHPAYWMAQFACPLSHRFARLPLIPLLDAPFAAGERVTFTVELGREWAKEVAQNLSGRLFLNHVLFWNYLLGQLEPQRSASDLSLRGANAIVLDAEDTVSGALYYDEHFASCRDPSQTFRVHRDTAEDVCRLEFPPGEFFPGRMRVRYLIPVDWEELQVDVGETCFERSGSIAFAARCQPFPTVDSGEHSPRPQNTRLAWSLAVHPQTFCTELPMTRRELRMLILDKIPPQLKRLLSSAAGSEDDWLRIETVIRRVEPDPLRHESVWGRAMPVTSCHIRLATDAPLDELSRQSRWLTRRVQESCPASVNVEIVLERESKDS</sequence>
<reference evidence="1 2" key="1">
    <citation type="submission" date="2016-05" db="EMBL/GenBank/DDBJ databases">
        <title>Genomic and physiological characterization of Planctopirus sp. isolated from fresh water lake.</title>
        <authorList>
            <person name="Subhash Y."/>
            <person name="Ramana C."/>
        </authorList>
    </citation>
    <scope>NUCLEOTIDE SEQUENCE [LARGE SCALE GENOMIC DNA]</scope>
    <source>
        <strain evidence="1 2">JC280</strain>
    </source>
</reference>